<name>A0AA35T736_GEOBA</name>
<reference evidence="2" key="1">
    <citation type="submission" date="2023-03" db="EMBL/GenBank/DDBJ databases">
        <authorList>
            <person name="Steffen K."/>
            <person name="Cardenas P."/>
        </authorList>
    </citation>
    <scope>NUCLEOTIDE SEQUENCE</scope>
</reference>
<protein>
    <submittedName>
        <fullName evidence="2">Uncharacterized protein</fullName>
    </submittedName>
</protein>
<keyword evidence="3" id="KW-1185">Reference proteome</keyword>
<sequence>MVQTVAQAHHVGDHPAHETAGQDAPVDFGQPEERVLGGNGEVTGHQRSEGAAEAKAVHHGDGGLGEGEELPPAPLLAAPARLPAKRLILVALAEILLEILTGAPATTGAGNDHDLGFRVPLAFRHRVIHVEVELRTHGVRFSGRLRMTQVMPSSFSTNTVL</sequence>
<feature type="non-terminal residue" evidence="2">
    <location>
        <position position="161"/>
    </location>
</feature>
<dbReference type="EMBL" id="CASHTH010003280">
    <property type="protein sequence ID" value="CAI8042673.1"/>
    <property type="molecule type" value="Genomic_DNA"/>
</dbReference>
<organism evidence="2 3">
    <name type="scientific">Geodia barretti</name>
    <name type="common">Barrett's horny sponge</name>
    <dbReference type="NCBI Taxonomy" id="519541"/>
    <lineage>
        <taxon>Eukaryota</taxon>
        <taxon>Metazoa</taxon>
        <taxon>Porifera</taxon>
        <taxon>Demospongiae</taxon>
        <taxon>Heteroscleromorpha</taxon>
        <taxon>Tetractinellida</taxon>
        <taxon>Astrophorina</taxon>
        <taxon>Geodiidae</taxon>
        <taxon>Geodia</taxon>
    </lineage>
</organism>
<evidence type="ECO:0000256" key="1">
    <source>
        <dbReference type="SAM" id="MobiDB-lite"/>
    </source>
</evidence>
<gene>
    <name evidence="2" type="ORF">GBAR_LOCUS23658</name>
</gene>
<evidence type="ECO:0000313" key="3">
    <source>
        <dbReference type="Proteomes" id="UP001174909"/>
    </source>
</evidence>
<evidence type="ECO:0000313" key="2">
    <source>
        <dbReference type="EMBL" id="CAI8042673.1"/>
    </source>
</evidence>
<comment type="caution">
    <text evidence="2">The sequence shown here is derived from an EMBL/GenBank/DDBJ whole genome shotgun (WGS) entry which is preliminary data.</text>
</comment>
<proteinExistence type="predicted"/>
<feature type="compositionally biased region" description="Basic and acidic residues" evidence="1">
    <location>
        <begin position="44"/>
        <end position="61"/>
    </location>
</feature>
<dbReference type="AlphaFoldDB" id="A0AA35T736"/>
<dbReference type="Proteomes" id="UP001174909">
    <property type="component" value="Unassembled WGS sequence"/>
</dbReference>
<accession>A0AA35T736</accession>
<feature type="region of interest" description="Disordered" evidence="1">
    <location>
        <begin position="1"/>
        <end position="68"/>
    </location>
</feature>